<dbReference type="PROSITE" id="PS50894">
    <property type="entry name" value="HPT"/>
    <property type="match status" value="1"/>
</dbReference>
<evidence type="ECO:0000256" key="1">
    <source>
        <dbReference type="ARBA" id="ARBA00023012"/>
    </source>
</evidence>
<keyword evidence="1" id="KW-0902">Two-component regulatory system</keyword>
<dbReference type="Gene3D" id="1.20.120.160">
    <property type="entry name" value="HPT domain"/>
    <property type="match status" value="1"/>
</dbReference>
<evidence type="ECO:0000259" key="3">
    <source>
        <dbReference type="PROSITE" id="PS50894"/>
    </source>
</evidence>
<dbReference type="GO" id="GO:0004672">
    <property type="term" value="F:protein kinase activity"/>
    <property type="evidence" value="ECO:0007669"/>
    <property type="project" value="UniProtKB-ARBA"/>
</dbReference>
<dbReference type="Pfam" id="PF01627">
    <property type="entry name" value="Hpt"/>
    <property type="match status" value="1"/>
</dbReference>
<sequence length="138" mass="14671">MSTSLPPLSAALDAASAPPLRHEALAVLRSLDPAGGSMFVLRVLKTYLGSLDRYLPEIQAARGRGDTAALRMVVHSLKSSSLQIGAEPFGQLCAEIERDLVAHGLDSPGMDQRLAVLAADAEGIRRRVEWTLAAEAAR</sequence>
<dbReference type="SUPFAM" id="SSF47226">
    <property type="entry name" value="Histidine-containing phosphotransfer domain, HPT domain"/>
    <property type="match status" value="1"/>
</dbReference>
<gene>
    <name evidence="4" type="ORF">KAK03_23485</name>
</gene>
<keyword evidence="2" id="KW-0597">Phosphoprotein</keyword>
<feature type="domain" description="HPt" evidence="3">
    <location>
        <begin position="36"/>
        <end position="131"/>
    </location>
</feature>
<evidence type="ECO:0000313" key="4">
    <source>
        <dbReference type="EMBL" id="MBQ0933448.1"/>
    </source>
</evidence>
<dbReference type="InterPro" id="IPR008207">
    <property type="entry name" value="Sig_transdc_His_kin_Hpt_dom"/>
</dbReference>
<dbReference type="Proteomes" id="UP000676246">
    <property type="component" value="Unassembled WGS sequence"/>
</dbReference>
<evidence type="ECO:0000256" key="2">
    <source>
        <dbReference type="PROSITE-ProRule" id="PRU00110"/>
    </source>
</evidence>
<accession>A0A940YD75</accession>
<keyword evidence="5" id="KW-1185">Reference proteome</keyword>
<comment type="caution">
    <text evidence="4">The sequence shown here is derived from an EMBL/GenBank/DDBJ whole genome shotgun (WGS) entry which is preliminary data.</text>
</comment>
<reference evidence="4 5" key="1">
    <citation type="submission" date="2021-04" db="EMBL/GenBank/DDBJ databases">
        <title>The genome sequence of Ideonella sp. 3Y2.</title>
        <authorList>
            <person name="Liu Y."/>
        </authorList>
    </citation>
    <scope>NUCLEOTIDE SEQUENCE [LARGE SCALE GENOMIC DNA]</scope>
    <source>
        <strain evidence="4 5">3Y2</strain>
    </source>
</reference>
<protein>
    <submittedName>
        <fullName evidence="4">Hpt domain-containing protein</fullName>
    </submittedName>
</protein>
<dbReference type="InterPro" id="IPR036641">
    <property type="entry name" value="HPT_dom_sf"/>
</dbReference>
<dbReference type="RefSeq" id="WP_210857114.1">
    <property type="nucleotide sequence ID" value="NZ_JAGQDD010000029.1"/>
</dbReference>
<dbReference type="EMBL" id="JAGQDD010000029">
    <property type="protein sequence ID" value="MBQ0933448.1"/>
    <property type="molecule type" value="Genomic_DNA"/>
</dbReference>
<dbReference type="GO" id="GO:0000160">
    <property type="term" value="P:phosphorelay signal transduction system"/>
    <property type="evidence" value="ECO:0007669"/>
    <property type="project" value="UniProtKB-KW"/>
</dbReference>
<name>A0A940YD75_9BURK</name>
<feature type="modified residue" description="Phosphohistidine" evidence="2">
    <location>
        <position position="75"/>
    </location>
</feature>
<organism evidence="4 5">
    <name type="scientific">Ideonella alba</name>
    <dbReference type="NCBI Taxonomy" id="2824118"/>
    <lineage>
        <taxon>Bacteria</taxon>
        <taxon>Pseudomonadati</taxon>
        <taxon>Pseudomonadota</taxon>
        <taxon>Betaproteobacteria</taxon>
        <taxon>Burkholderiales</taxon>
        <taxon>Sphaerotilaceae</taxon>
        <taxon>Ideonella</taxon>
    </lineage>
</organism>
<proteinExistence type="predicted"/>
<evidence type="ECO:0000313" key="5">
    <source>
        <dbReference type="Proteomes" id="UP000676246"/>
    </source>
</evidence>
<dbReference type="AlphaFoldDB" id="A0A940YD75"/>